<evidence type="ECO:0000256" key="2">
    <source>
        <dbReference type="ARBA" id="ARBA00008789"/>
    </source>
</evidence>
<keyword evidence="7 9" id="KW-0472">Membrane</keyword>
<keyword evidence="5" id="KW-0053">Apoptosis</keyword>
<evidence type="ECO:0000256" key="8">
    <source>
        <dbReference type="ARBA" id="ARBA00024479"/>
    </source>
</evidence>
<evidence type="ECO:0000256" key="10">
    <source>
        <dbReference type="SAM" id="MobiDB-lite"/>
    </source>
</evidence>
<evidence type="ECO:0000256" key="1">
    <source>
        <dbReference type="ARBA" id="ARBA00004651"/>
    </source>
</evidence>
<dbReference type="PANTHER" id="PTHR16024">
    <property type="entry name" value="XK-RELATED PROTEIN"/>
    <property type="match status" value="1"/>
</dbReference>
<comment type="similarity">
    <text evidence="2 9">Belongs to the XK family.</text>
</comment>
<evidence type="ECO:0000256" key="9">
    <source>
        <dbReference type="RuleBase" id="RU910716"/>
    </source>
</evidence>
<comment type="catalytic activity">
    <reaction evidence="8">
        <text>a 1,2-diacyl-sn-glycero-3-phospho-L-serine(in) = a 1,2-diacyl-sn-glycero-3-phospho-L-serine(out)</text>
        <dbReference type="Rhea" id="RHEA:38663"/>
        <dbReference type="ChEBI" id="CHEBI:57262"/>
    </reaction>
</comment>
<feature type="transmembrane region" description="Helical" evidence="9">
    <location>
        <begin position="388"/>
        <end position="407"/>
    </location>
</feature>
<feature type="compositionally biased region" description="Gly residues" evidence="10">
    <location>
        <begin position="21"/>
        <end position="31"/>
    </location>
</feature>
<dbReference type="AlphaFoldDB" id="A0A7N5P7L2"/>
<feature type="transmembrane region" description="Helical" evidence="9">
    <location>
        <begin position="329"/>
        <end position="347"/>
    </location>
</feature>
<feature type="transmembrane region" description="Helical" evidence="9">
    <location>
        <begin position="232"/>
        <end position="251"/>
    </location>
</feature>
<feature type="transmembrane region" description="Helical" evidence="9">
    <location>
        <begin position="73"/>
        <end position="95"/>
    </location>
</feature>
<dbReference type="InterPro" id="IPR050895">
    <property type="entry name" value="XK-related_scramblase"/>
</dbReference>
<dbReference type="GO" id="GO:0070782">
    <property type="term" value="P:phosphatidylserine exposure on apoptotic cell surface"/>
    <property type="evidence" value="ECO:0007669"/>
    <property type="project" value="TreeGrafter"/>
</dbReference>
<evidence type="ECO:0000256" key="7">
    <source>
        <dbReference type="ARBA" id="ARBA00023136"/>
    </source>
</evidence>
<feature type="transmembrane region" description="Helical" evidence="9">
    <location>
        <begin position="359"/>
        <end position="376"/>
    </location>
</feature>
<keyword evidence="12" id="KW-1185">Reference proteome</keyword>
<keyword evidence="6 9" id="KW-1133">Transmembrane helix</keyword>
<reference evidence="11 12" key="1">
    <citation type="journal article" date="2010" name="Nature">
        <title>The sequence and de novo assembly of the giant panda genome.</title>
        <authorList>
            <person name="Li R."/>
            <person name="Fan W."/>
            <person name="Tian G."/>
            <person name="Zhu H."/>
            <person name="He L."/>
            <person name="Cai J."/>
            <person name="Huang Q."/>
            <person name="Cai Q."/>
            <person name="Li B."/>
            <person name="Bai Y."/>
            <person name="Zhang Z."/>
            <person name="Zhang Y."/>
            <person name="Wang W."/>
            <person name="Li J."/>
            <person name="Wei F."/>
            <person name="Li H."/>
            <person name="Jian M."/>
            <person name="Li J."/>
            <person name="Zhang Z."/>
            <person name="Nielsen R."/>
            <person name="Li D."/>
            <person name="Gu W."/>
            <person name="Yang Z."/>
            <person name="Xuan Z."/>
            <person name="Ryder O.A."/>
            <person name="Leung F.C."/>
            <person name="Zhou Y."/>
            <person name="Cao J."/>
            <person name="Sun X."/>
            <person name="Fu Y."/>
            <person name="Fang X."/>
            <person name="Guo X."/>
            <person name="Wang B."/>
            <person name="Hou R."/>
            <person name="Shen F."/>
            <person name="Mu B."/>
            <person name="Ni P."/>
            <person name="Lin R."/>
            <person name="Qian W."/>
            <person name="Wang G."/>
            <person name="Yu C."/>
            <person name="Nie W."/>
            <person name="Wang J."/>
            <person name="Wu Z."/>
            <person name="Liang H."/>
            <person name="Min J."/>
            <person name="Wu Q."/>
            <person name="Cheng S."/>
            <person name="Ruan J."/>
            <person name="Wang M."/>
            <person name="Shi Z."/>
            <person name="Wen M."/>
            <person name="Liu B."/>
            <person name="Ren X."/>
            <person name="Zheng H."/>
            <person name="Dong D."/>
            <person name="Cook K."/>
            <person name="Shan G."/>
            <person name="Zhang H."/>
            <person name="Kosiol C."/>
            <person name="Xie X."/>
            <person name="Lu Z."/>
            <person name="Zheng H."/>
            <person name="Li Y."/>
            <person name="Steiner C.C."/>
            <person name="Lam T.T."/>
            <person name="Lin S."/>
            <person name="Zhang Q."/>
            <person name="Li G."/>
            <person name="Tian J."/>
            <person name="Gong T."/>
            <person name="Liu H."/>
            <person name="Zhang D."/>
            <person name="Fang L."/>
            <person name="Ye C."/>
            <person name="Zhang J."/>
            <person name="Hu W."/>
            <person name="Xu A."/>
            <person name="Ren Y."/>
            <person name="Zhang G."/>
            <person name="Bruford M.W."/>
            <person name="Li Q."/>
            <person name="Ma L."/>
            <person name="Guo Y."/>
            <person name="An N."/>
            <person name="Hu Y."/>
            <person name="Zheng Y."/>
            <person name="Shi Y."/>
            <person name="Li Z."/>
            <person name="Liu Q."/>
            <person name="Chen Y."/>
            <person name="Zhao J."/>
            <person name="Qu N."/>
            <person name="Zhao S."/>
            <person name="Tian F."/>
            <person name="Wang X."/>
            <person name="Wang H."/>
            <person name="Xu L."/>
            <person name="Liu X."/>
            <person name="Vinar T."/>
            <person name="Wang Y."/>
            <person name="Lam T.W."/>
            <person name="Yiu S.M."/>
            <person name="Liu S."/>
            <person name="Zhang H."/>
            <person name="Li D."/>
            <person name="Huang Y."/>
            <person name="Wang X."/>
            <person name="Yang G."/>
            <person name="Jiang Z."/>
            <person name="Wang J."/>
            <person name="Qin N."/>
            <person name="Li L."/>
            <person name="Li J."/>
            <person name="Bolund L."/>
            <person name="Kristiansen K."/>
            <person name="Wong G.K."/>
            <person name="Olson M."/>
            <person name="Zhang X."/>
            <person name="Li S."/>
            <person name="Yang H."/>
            <person name="Wang J."/>
            <person name="Wang J."/>
        </authorList>
    </citation>
    <scope>NUCLEOTIDE SEQUENCE [LARGE SCALE GENOMIC DNA]</scope>
</reference>
<dbReference type="InterPro" id="IPR018629">
    <property type="entry name" value="XK-rel"/>
</dbReference>
<evidence type="ECO:0000256" key="6">
    <source>
        <dbReference type="ARBA" id="ARBA00022989"/>
    </source>
</evidence>
<dbReference type="Pfam" id="PF09815">
    <property type="entry name" value="XK-related"/>
    <property type="match status" value="1"/>
</dbReference>
<feature type="compositionally biased region" description="Pro residues" evidence="10">
    <location>
        <begin position="32"/>
        <end position="46"/>
    </location>
</feature>
<evidence type="ECO:0000256" key="5">
    <source>
        <dbReference type="ARBA" id="ARBA00022703"/>
    </source>
</evidence>
<feature type="region of interest" description="Disordered" evidence="10">
    <location>
        <begin position="1"/>
        <end position="58"/>
    </location>
</feature>
<dbReference type="GO" id="GO:0043652">
    <property type="term" value="P:engulfment of apoptotic cell"/>
    <property type="evidence" value="ECO:0007669"/>
    <property type="project" value="TreeGrafter"/>
</dbReference>
<sequence length="469" mass="52523">MGRADRGRPQPRGPRALLLPGQGGTGKSRPGGPGPGRPLGLRPPPSCRGDPGPRGRVGAWRRRRARGWRVMPWLPRAALLWDVVLGFLGTAAFLIDLGADLWAAGQYVLSGRYLCAAMVLALLGLASVALQLFSWVWLRADPAGLHAPQPPGRCLALLHVLQLGYLYRCVQGLQQGLLVWQQEAPSEFDLAYADFLTLDISMLRLFETFLETTPQLTLVLAIVLQSGRAESYQWVGICTSFVGISWALLDYHRALRTCLPSKSPLGLGSSVVYFLWNLLLLWPRVLAVALFSALFPRYVALHFVGLWLVLLFWVWLQGTDFMPGACSEWLYRATVATILYFCWFSVAEGRTRGRAAIHLAFLLGDSVLMVVTWWTHIPWLPSGIPVRMLLPASGICFLLGLALRLVYYHWLHPSCRWEPDRVDGTQGLHPVEWRRLPHNRRMAQLARCFFPRVRDEAALPWKGDVNGVL</sequence>
<dbReference type="GeneTree" id="ENSGT00950000183182"/>
<feature type="transmembrane region" description="Helical" evidence="9">
    <location>
        <begin position="271"/>
        <end position="291"/>
    </location>
</feature>
<gene>
    <name evidence="11" type="primary">SMPDL3B</name>
</gene>
<name>A0A7N5P7L2_AILME</name>
<dbReference type="GO" id="GO:1902742">
    <property type="term" value="P:apoptotic process involved in development"/>
    <property type="evidence" value="ECO:0007669"/>
    <property type="project" value="TreeGrafter"/>
</dbReference>
<reference evidence="11" key="2">
    <citation type="submission" date="2025-08" db="UniProtKB">
        <authorList>
            <consortium name="Ensembl"/>
        </authorList>
    </citation>
    <scope>IDENTIFICATION</scope>
</reference>
<proteinExistence type="inferred from homology"/>
<reference evidence="11" key="3">
    <citation type="submission" date="2025-09" db="UniProtKB">
        <authorList>
            <consortium name="Ensembl"/>
        </authorList>
    </citation>
    <scope>IDENTIFICATION</scope>
</reference>
<dbReference type="PANTHER" id="PTHR16024:SF8">
    <property type="entry name" value="XK-RELATED PROTEIN 8"/>
    <property type="match status" value="1"/>
</dbReference>
<protein>
    <recommendedName>
        <fullName evidence="9">XK-related protein</fullName>
    </recommendedName>
</protein>
<accession>A0A7N5P7L2</accession>
<keyword evidence="3" id="KW-1003">Cell membrane</keyword>
<comment type="subcellular location">
    <subcellularLocation>
        <location evidence="1">Cell membrane</location>
        <topology evidence="1">Multi-pass membrane protein</topology>
    </subcellularLocation>
    <subcellularLocation>
        <location evidence="9">Membrane</location>
        <topology evidence="9">Multi-pass membrane protein</topology>
    </subcellularLocation>
</comment>
<feature type="transmembrane region" description="Helical" evidence="9">
    <location>
        <begin position="298"/>
        <end position="317"/>
    </location>
</feature>
<dbReference type="GO" id="GO:0005886">
    <property type="term" value="C:plasma membrane"/>
    <property type="evidence" value="ECO:0007669"/>
    <property type="project" value="UniProtKB-SubCell"/>
</dbReference>
<evidence type="ECO:0000256" key="4">
    <source>
        <dbReference type="ARBA" id="ARBA00022692"/>
    </source>
</evidence>
<keyword evidence="4 9" id="KW-0812">Transmembrane</keyword>
<evidence type="ECO:0000313" key="11">
    <source>
        <dbReference type="Ensembl" id="ENSAMEP00000039144.1"/>
    </source>
</evidence>
<organism evidence="11 12">
    <name type="scientific">Ailuropoda melanoleuca</name>
    <name type="common">Giant panda</name>
    <dbReference type="NCBI Taxonomy" id="9646"/>
    <lineage>
        <taxon>Eukaryota</taxon>
        <taxon>Metazoa</taxon>
        <taxon>Chordata</taxon>
        <taxon>Craniata</taxon>
        <taxon>Vertebrata</taxon>
        <taxon>Euteleostomi</taxon>
        <taxon>Mammalia</taxon>
        <taxon>Eutheria</taxon>
        <taxon>Laurasiatheria</taxon>
        <taxon>Carnivora</taxon>
        <taxon>Caniformia</taxon>
        <taxon>Ursidae</taxon>
        <taxon>Ailuropoda</taxon>
    </lineage>
</organism>
<dbReference type="Ensembl" id="ENSAMET00000039971.1">
    <property type="protein sequence ID" value="ENSAMEP00000039144.1"/>
    <property type="gene ID" value="ENSAMEG00000011140.2"/>
</dbReference>
<evidence type="ECO:0000313" key="12">
    <source>
        <dbReference type="Proteomes" id="UP000008912"/>
    </source>
</evidence>
<evidence type="ECO:0000256" key="3">
    <source>
        <dbReference type="ARBA" id="ARBA00022475"/>
    </source>
</evidence>
<dbReference type="Proteomes" id="UP000008912">
    <property type="component" value="Unassembled WGS sequence"/>
</dbReference>
<feature type="transmembrane region" description="Helical" evidence="9">
    <location>
        <begin position="115"/>
        <end position="138"/>
    </location>
</feature>